<protein>
    <submittedName>
        <fullName evidence="1">Programmed cell death 6-interacting protein</fullName>
    </submittedName>
</protein>
<gene>
    <name evidence="1" type="ORF">OWV82_016735</name>
</gene>
<dbReference type="EMBL" id="CM051402">
    <property type="protein sequence ID" value="KAJ4710564.1"/>
    <property type="molecule type" value="Genomic_DNA"/>
</dbReference>
<name>A0ACC1XHX1_MELAZ</name>
<proteinExistence type="predicted"/>
<dbReference type="Proteomes" id="UP001164539">
    <property type="component" value="Chromosome 9"/>
</dbReference>
<evidence type="ECO:0000313" key="2">
    <source>
        <dbReference type="Proteomes" id="UP001164539"/>
    </source>
</evidence>
<comment type="caution">
    <text evidence="1">The sequence shown here is derived from an EMBL/GenBank/DDBJ whole genome shotgun (WGS) entry which is preliminary data.</text>
</comment>
<keyword evidence="2" id="KW-1185">Reference proteome</keyword>
<sequence>MMLHFREPPKLKTKRIIFEDAYAARDSATLEHLKELSSKRKVIEDSINQSSYITEAIAREMSGGLTCPFEQDLHKLKQYLPLLENLVFHVDLVSSNQQIARSTSELRIRWSSALSSSSFFNLMGPKFYQIDNLRFELSMVLVLYGAILRERALEVLPSDLVQSATLFREAAGVFLYLSKEAQAASIRKAEEKGTTAGLLAKLHYGVAEMLGEATDVLHSANGQCKDILPRFVEFIVSCKALHELKSQKYLAESLKVAGQVGVALGVLHGAVINVKKKMPGEESYKSVFRKEIDAATNMLMKFEHENEFVWHEKIASGDELPVPQGNKIVNAIPYHPKRWERELAFKI</sequence>
<reference evidence="1 2" key="1">
    <citation type="journal article" date="2023" name="Science">
        <title>Complex scaffold remodeling in plant triterpene biosynthesis.</title>
        <authorList>
            <person name="De La Pena R."/>
            <person name="Hodgson H."/>
            <person name="Liu J.C."/>
            <person name="Stephenson M.J."/>
            <person name="Martin A.C."/>
            <person name="Owen C."/>
            <person name="Harkess A."/>
            <person name="Leebens-Mack J."/>
            <person name="Jimenez L.E."/>
            <person name="Osbourn A."/>
            <person name="Sattely E.S."/>
        </authorList>
    </citation>
    <scope>NUCLEOTIDE SEQUENCE [LARGE SCALE GENOMIC DNA]</scope>
    <source>
        <strain evidence="2">cv. JPN11</strain>
        <tissue evidence="1">Leaf</tissue>
    </source>
</reference>
<evidence type="ECO:0000313" key="1">
    <source>
        <dbReference type="EMBL" id="KAJ4710564.1"/>
    </source>
</evidence>
<organism evidence="1 2">
    <name type="scientific">Melia azedarach</name>
    <name type="common">Chinaberry tree</name>
    <dbReference type="NCBI Taxonomy" id="155640"/>
    <lineage>
        <taxon>Eukaryota</taxon>
        <taxon>Viridiplantae</taxon>
        <taxon>Streptophyta</taxon>
        <taxon>Embryophyta</taxon>
        <taxon>Tracheophyta</taxon>
        <taxon>Spermatophyta</taxon>
        <taxon>Magnoliopsida</taxon>
        <taxon>eudicotyledons</taxon>
        <taxon>Gunneridae</taxon>
        <taxon>Pentapetalae</taxon>
        <taxon>rosids</taxon>
        <taxon>malvids</taxon>
        <taxon>Sapindales</taxon>
        <taxon>Meliaceae</taxon>
        <taxon>Melia</taxon>
    </lineage>
</organism>
<accession>A0ACC1XHX1</accession>